<evidence type="ECO:0000256" key="2">
    <source>
        <dbReference type="ARBA" id="ARBA00022679"/>
    </source>
</evidence>
<keyword evidence="5" id="KW-1185">Reference proteome</keyword>
<comment type="caution">
    <text evidence="4">The sequence shown here is derived from an EMBL/GenBank/DDBJ whole genome shotgun (WGS) entry which is preliminary data.</text>
</comment>
<evidence type="ECO:0000313" key="4">
    <source>
        <dbReference type="EMBL" id="PJF17139.1"/>
    </source>
</evidence>
<dbReference type="InterPro" id="IPR002685">
    <property type="entry name" value="Glyco_trans_15"/>
</dbReference>
<name>A0A2H9THF4_9FUNG</name>
<dbReference type="GO" id="GO:0006487">
    <property type="term" value="P:protein N-linked glycosylation"/>
    <property type="evidence" value="ECO:0007669"/>
    <property type="project" value="TreeGrafter"/>
</dbReference>
<dbReference type="Proteomes" id="UP000240830">
    <property type="component" value="Unassembled WGS sequence"/>
</dbReference>
<keyword evidence="2" id="KW-0808">Transferase</keyword>
<feature type="active site" description="Nucleophile" evidence="3">
    <location>
        <position position="201"/>
    </location>
</feature>
<proteinExistence type="inferred from homology"/>
<evidence type="ECO:0000256" key="1">
    <source>
        <dbReference type="ARBA" id="ARBA00007677"/>
    </source>
</evidence>
<reference evidence="4 5" key="1">
    <citation type="submission" date="2016-10" db="EMBL/GenBank/DDBJ databases">
        <title>The genome of Paramicrosporidium saccamoebae is the missing link in understanding Cryptomycota and Microsporidia evolution.</title>
        <authorList>
            <person name="Quandt C.A."/>
            <person name="Beaudet D."/>
            <person name="Corsaro D."/>
            <person name="Michel R."/>
            <person name="Corradi N."/>
            <person name="James T."/>
        </authorList>
    </citation>
    <scope>NUCLEOTIDE SEQUENCE [LARGE SCALE GENOMIC DNA]</scope>
    <source>
        <strain evidence="4 5">KSL3</strain>
    </source>
</reference>
<dbReference type="Pfam" id="PF01793">
    <property type="entry name" value="Glyco_transf_15"/>
    <property type="match status" value="1"/>
</dbReference>
<comment type="similarity">
    <text evidence="1">Belongs to the glycosyltransferase 15 family.</text>
</comment>
<dbReference type="AlphaFoldDB" id="A0A2H9THF4"/>
<evidence type="ECO:0000256" key="3">
    <source>
        <dbReference type="PIRSR" id="PIRSR018153-1"/>
    </source>
</evidence>
<dbReference type="PIRSF" id="PIRSF018153">
    <property type="entry name" value="Glyco_trans_15"/>
    <property type="match status" value="1"/>
</dbReference>
<dbReference type="SUPFAM" id="SSF53448">
    <property type="entry name" value="Nucleotide-diphospho-sugar transferases"/>
    <property type="match status" value="1"/>
</dbReference>
<dbReference type="PANTHER" id="PTHR31121:SF2">
    <property type="entry name" value="MANNOSYLTRANSFERASE KTR5-RELATED"/>
    <property type="match status" value="1"/>
</dbReference>
<dbReference type="OrthoDB" id="439943at2759"/>
<gene>
    <name evidence="4" type="ORF">PSACC_03031</name>
</gene>
<organism evidence="4 5">
    <name type="scientific">Paramicrosporidium saccamoebae</name>
    <dbReference type="NCBI Taxonomy" id="1246581"/>
    <lineage>
        <taxon>Eukaryota</taxon>
        <taxon>Fungi</taxon>
        <taxon>Fungi incertae sedis</taxon>
        <taxon>Cryptomycota</taxon>
        <taxon>Cryptomycota incertae sedis</taxon>
        <taxon>Paramicrosporidium</taxon>
    </lineage>
</organism>
<dbReference type="InterPro" id="IPR029044">
    <property type="entry name" value="Nucleotide-diphossugar_trans"/>
</dbReference>
<evidence type="ECO:0008006" key="6">
    <source>
        <dbReference type="Google" id="ProtNLM"/>
    </source>
</evidence>
<accession>A0A2H9THF4</accession>
<dbReference type="GO" id="GO:0000032">
    <property type="term" value="P:cell wall mannoprotein biosynthetic process"/>
    <property type="evidence" value="ECO:0007669"/>
    <property type="project" value="TreeGrafter"/>
</dbReference>
<evidence type="ECO:0000313" key="5">
    <source>
        <dbReference type="Proteomes" id="UP000240830"/>
    </source>
</evidence>
<dbReference type="GO" id="GO:0005794">
    <property type="term" value="C:Golgi apparatus"/>
    <property type="evidence" value="ECO:0007669"/>
    <property type="project" value="TreeGrafter"/>
</dbReference>
<dbReference type="GO" id="GO:0016020">
    <property type="term" value="C:membrane"/>
    <property type="evidence" value="ECO:0007669"/>
    <property type="project" value="InterPro"/>
</dbReference>
<protein>
    <recommendedName>
        <fullName evidence="6">Glycosyltransferase family 15 protein</fullName>
    </recommendedName>
</protein>
<dbReference type="PANTHER" id="PTHR31121">
    <property type="entry name" value="ALPHA-1,2 MANNOSYLTRANSFERASE KTR1"/>
    <property type="match status" value="1"/>
</dbReference>
<dbReference type="GO" id="GO:0000026">
    <property type="term" value="F:alpha-1,2-mannosyltransferase activity"/>
    <property type="evidence" value="ECO:0007669"/>
    <property type="project" value="TreeGrafter"/>
</dbReference>
<sequence>MAATLKNFETRFNKKYQYPYVFLNNEEFDTAFMNEMTRIVERGSGAQVQFGKVPEEHWSYPEWIDQEKAAKARKAMGDKGIVYGGSESYRFMCRYFSGFFYRHPLLQQFDYYWRVEPGVEFSCNVNYDVFRFMASNRKKYGFVITMQEIPETIPTLWKTITEEFLPKGPRFMEGTSRPAIRYFGPPSPNGYNGCHFWSNFEIASFDFFRSPEYNQYFELLDRKGGFFYERWGDAPVHSIAAGLFLSTEEIHYFHDIGYRHYPFSHCPADFVFRRENNCACDPFEPTEISHGSCQTMWNIHYAL</sequence>
<dbReference type="EMBL" id="MTSL01000189">
    <property type="protein sequence ID" value="PJF17139.1"/>
    <property type="molecule type" value="Genomic_DNA"/>
</dbReference>
<dbReference type="Gene3D" id="3.90.550.10">
    <property type="entry name" value="Spore Coat Polysaccharide Biosynthesis Protein SpsA, Chain A"/>
    <property type="match status" value="1"/>
</dbReference>
<dbReference type="FunFam" id="3.90.550.10:FF:000051">
    <property type="entry name" value="Alpha-1,2-mannosyltransferase (Ktr4)"/>
    <property type="match status" value="1"/>
</dbReference>